<dbReference type="AlphaFoldDB" id="A0AAV4R356"/>
<evidence type="ECO:0000313" key="1">
    <source>
        <dbReference type="EMBL" id="GIY15054.1"/>
    </source>
</evidence>
<reference evidence="1 2" key="1">
    <citation type="submission" date="2021-06" db="EMBL/GenBank/DDBJ databases">
        <title>Caerostris extrusa draft genome.</title>
        <authorList>
            <person name="Kono N."/>
            <person name="Arakawa K."/>
        </authorList>
    </citation>
    <scope>NUCLEOTIDE SEQUENCE [LARGE SCALE GENOMIC DNA]</scope>
</reference>
<organism evidence="1 2">
    <name type="scientific">Caerostris extrusa</name>
    <name type="common">Bark spider</name>
    <name type="synonym">Caerostris bankana</name>
    <dbReference type="NCBI Taxonomy" id="172846"/>
    <lineage>
        <taxon>Eukaryota</taxon>
        <taxon>Metazoa</taxon>
        <taxon>Ecdysozoa</taxon>
        <taxon>Arthropoda</taxon>
        <taxon>Chelicerata</taxon>
        <taxon>Arachnida</taxon>
        <taxon>Araneae</taxon>
        <taxon>Araneomorphae</taxon>
        <taxon>Entelegynae</taxon>
        <taxon>Araneoidea</taxon>
        <taxon>Araneidae</taxon>
        <taxon>Caerostris</taxon>
    </lineage>
</organism>
<comment type="caution">
    <text evidence="1">The sequence shown here is derived from an EMBL/GenBank/DDBJ whole genome shotgun (WGS) entry which is preliminary data.</text>
</comment>
<gene>
    <name evidence="1" type="ORF">CEXT_567731</name>
</gene>
<proteinExistence type="predicted"/>
<evidence type="ECO:0000313" key="2">
    <source>
        <dbReference type="Proteomes" id="UP001054945"/>
    </source>
</evidence>
<sequence length="97" mass="10717">MFLLVLHCGTLSEYADSAGPFIIVLISCDPSHSRCRSDKHSMLRGHPLHKDLYMGGAASFQTQLVYLTVGRKAATRVTLDLMSAKLYPASWDLAQCM</sequence>
<name>A0AAV4R356_CAEEX</name>
<dbReference type="EMBL" id="BPLR01007186">
    <property type="protein sequence ID" value="GIY15054.1"/>
    <property type="molecule type" value="Genomic_DNA"/>
</dbReference>
<keyword evidence="2" id="KW-1185">Reference proteome</keyword>
<accession>A0AAV4R356</accession>
<protein>
    <submittedName>
        <fullName evidence="1">Uncharacterized protein</fullName>
    </submittedName>
</protein>
<dbReference type="Proteomes" id="UP001054945">
    <property type="component" value="Unassembled WGS sequence"/>
</dbReference>